<feature type="domain" description="HTH tetR-type" evidence="3">
    <location>
        <begin position="21"/>
        <end position="81"/>
    </location>
</feature>
<evidence type="ECO:0000259" key="3">
    <source>
        <dbReference type="PROSITE" id="PS50977"/>
    </source>
</evidence>
<evidence type="ECO:0000256" key="1">
    <source>
        <dbReference type="ARBA" id="ARBA00023125"/>
    </source>
</evidence>
<dbReference type="PANTHER" id="PTHR43479:SF11">
    <property type="entry name" value="ACREF_ENVCD OPERON REPRESSOR-RELATED"/>
    <property type="match status" value="1"/>
</dbReference>
<sequence>MSSSAGPARRYGGKTADERRQERRGVLVGSAVEIWQEQGWAAVTMRGVCARARLTDRYFYESFANRDELLATVWDQIRDQTLQMLLGVIGARAEHSALDQLHAALHALVHQLQAEPRWAQILFGDHSGSAVLEQRRRQTVQQATDIMVDLARPFLRDGVDDRALRTNVLLGIGGFVEIMLAWRSGLVDLDADTLVDQLTEVSQSLSHNFLRPDSREDHPAPPTA</sequence>
<name>A0A263CYI1_9PSEU</name>
<dbReference type="InterPro" id="IPR036271">
    <property type="entry name" value="Tet_transcr_reg_TetR-rel_C_sf"/>
</dbReference>
<dbReference type="SUPFAM" id="SSF48498">
    <property type="entry name" value="Tetracyclin repressor-like, C-terminal domain"/>
    <property type="match status" value="1"/>
</dbReference>
<protein>
    <submittedName>
        <fullName evidence="4">TetR family transcriptional regulator</fullName>
    </submittedName>
</protein>
<dbReference type="Proteomes" id="UP000242444">
    <property type="component" value="Unassembled WGS sequence"/>
</dbReference>
<dbReference type="PANTHER" id="PTHR43479">
    <property type="entry name" value="ACREF/ENVCD OPERON REPRESSOR-RELATED"/>
    <property type="match status" value="1"/>
</dbReference>
<feature type="DNA-binding region" description="H-T-H motif" evidence="2">
    <location>
        <begin position="44"/>
        <end position="63"/>
    </location>
</feature>
<evidence type="ECO:0000256" key="2">
    <source>
        <dbReference type="PROSITE-ProRule" id="PRU00335"/>
    </source>
</evidence>
<evidence type="ECO:0000313" key="4">
    <source>
        <dbReference type="EMBL" id="OZM71220.1"/>
    </source>
</evidence>
<dbReference type="SUPFAM" id="SSF46689">
    <property type="entry name" value="Homeodomain-like"/>
    <property type="match status" value="1"/>
</dbReference>
<dbReference type="InParanoid" id="A0A263CYI1"/>
<evidence type="ECO:0000313" key="5">
    <source>
        <dbReference type="Proteomes" id="UP000242444"/>
    </source>
</evidence>
<dbReference type="AlphaFoldDB" id="A0A263CYI1"/>
<proteinExistence type="predicted"/>
<dbReference type="RefSeq" id="WP_094864523.1">
    <property type="nucleotide sequence ID" value="NZ_NKYE01000014.1"/>
</dbReference>
<keyword evidence="1 2" id="KW-0238">DNA-binding</keyword>
<dbReference type="Gene3D" id="1.10.357.10">
    <property type="entry name" value="Tetracycline Repressor, domain 2"/>
    <property type="match status" value="1"/>
</dbReference>
<gene>
    <name evidence="4" type="ORF">CFN78_20670</name>
</gene>
<dbReference type="EMBL" id="NKYE01000014">
    <property type="protein sequence ID" value="OZM71220.1"/>
    <property type="molecule type" value="Genomic_DNA"/>
</dbReference>
<dbReference type="GO" id="GO:0003677">
    <property type="term" value="F:DNA binding"/>
    <property type="evidence" value="ECO:0007669"/>
    <property type="project" value="UniProtKB-UniRule"/>
</dbReference>
<dbReference type="OrthoDB" id="3783612at2"/>
<keyword evidence="5" id="KW-1185">Reference proteome</keyword>
<dbReference type="Pfam" id="PF00440">
    <property type="entry name" value="TetR_N"/>
    <property type="match status" value="1"/>
</dbReference>
<dbReference type="InterPro" id="IPR009057">
    <property type="entry name" value="Homeodomain-like_sf"/>
</dbReference>
<reference evidence="4 5" key="1">
    <citation type="submission" date="2017-07" db="EMBL/GenBank/DDBJ databases">
        <title>Amycolatopsis antarcticus sp. nov., isolated from the surface of an Antarcticus brown macroalga.</title>
        <authorList>
            <person name="Wang J."/>
            <person name="Leiva S."/>
            <person name="Huang J."/>
            <person name="Huang Y."/>
        </authorList>
    </citation>
    <scope>NUCLEOTIDE SEQUENCE [LARGE SCALE GENOMIC DNA]</scope>
    <source>
        <strain evidence="4 5">AU-G6</strain>
    </source>
</reference>
<accession>A0A263CYI1</accession>
<dbReference type="PROSITE" id="PS50977">
    <property type="entry name" value="HTH_TETR_2"/>
    <property type="match status" value="1"/>
</dbReference>
<dbReference type="InterPro" id="IPR001647">
    <property type="entry name" value="HTH_TetR"/>
</dbReference>
<organism evidence="4 5">
    <name type="scientific">Amycolatopsis antarctica</name>
    <dbReference type="NCBI Taxonomy" id="1854586"/>
    <lineage>
        <taxon>Bacteria</taxon>
        <taxon>Bacillati</taxon>
        <taxon>Actinomycetota</taxon>
        <taxon>Actinomycetes</taxon>
        <taxon>Pseudonocardiales</taxon>
        <taxon>Pseudonocardiaceae</taxon>
        <taxon>Amycolatopsis</taxon>
    </lineage>
</organism>
<dbReference type="InterPro" id="IPR050624">
    <property type="entry name" value="HTH-type_Tx_Regulator"/>
</dbReference>
<comment type="caution">
    <text evidence="4">The sequence shown here is derived from an EMBL/GenBank/DDBJ whole genome shotgun (WGS) entry which is preliminary data.</text>
</comment>